<dbReference type="AlphaFoldDB" id="A0A9P0HPK9"/>
<proteinExistence type="predicted"/>
<evidence type="ECO:0000313" key="1">
    <source>
        <dbReference type="EMBL" id="CAH1405529.1"/>
    </source>
</evidence>
<accession>A0A9P0HPK9</accession>
<evidence type="ECO:0000313" key="2">
    <source>
        <dbReference type="Proteomes" id="UP001152798"/>
    </source>
</evidence>
<reference evidence="1" key="1">
    <citation type="submission" date="2022-01" db="EMBL/GenBank/DDBJ databases">
        <authorList>
            <person name="King R."/>
        </authorList>
    </citation>
    <scope>NUCLEOTIDE SEQUENCE</scope>
</reference>
<sequence>MTSIQLKITEQQSSRLVIVAKNSWDSLCVVVTGLFQISQVVVLSQNNFQG</sequence>
<organism evidence="1 2">
    <name type="scientific">Nezara viridula</name>
    <name type="common">Southern green stink bug</name>
    <name type="synonym">Cimex viridulus</name>
    <dbReference type="NCBI Taxonomy" id="85310"/>
    <lineage>
        <taxon>Eukaryota</taxon>
        <taxon>Metazoa</taxon>
        <taxon>Ecdysozoa</taxon>
        <taxon>Arthropoda</taxon>
        <taxon>Hexapoda</taxon>
        <taxon>Insecta</taxon>
        <taxon>Pterygota</taxon>
        <taxon>Neoptera</taxon>
        <taxon>Paraneoptera</taxon>
        <taxon>Hemiptera</taxon>
        <taxon>Heteroptera</taxon>
        <taxon>Panheteroptera</taxon>
        <taxon>Pentatomomorpha</taxon>
        <taxon>Pentatomoidea</taxon>
        <taxon>Pentatomidae</taxon>
        <taxon>Pentatominae</taxon>
        <taxon>Nezara</taxon>
    </lineage>
</organism>
<dbReference type="EMBL" id="OV725082">
    <property type="protein sequence ID" value="CAH1405529.1"/>
    <property type="molecule type" value="Genomic_DNA"/>
</dbReference>
<protein>
    <submittedName>
        <fullName evidence="1">Uncharacterized protein</fullName>
    </submittedName>
</protein>
<dbReference type="Proteomes" id="UP001152798">
    <property type="component" value="Chromosome 6"/>
</dbReference>
<keyword evidence="2" id="KW-1185">Reference proteome</keyword>
<gene>
    <name evidence="1" type="ORF">NEZAVI_LOCUS13724</name>
</gene>
<name>A0A9P0HPK9_NEZVI</name>